<proteinExistence type="predicted"/>
<dbReference type="EMBL" id="ONZP01000013">
    <property type="protein sequence ID" value="SPJ70607.1"/>
    <property type="molecule type" value="Genomic_DNA"/>
</dbReference>
<sequence length="107" mass="11850">MTKYIYGYVAKSLAGIGDLNTELQLGGENTTMDKIDEAFKEVDGISERVPVEAREWRGKIAIREGKEPVIVLGNIYEEGQQRPGIPDALERLFPGQTPVNLPLSYQG</sequence>
<dbReference type="Proteomes" id="UP001187734">
    <property type="component" value="Unassembled WGS sequence"/>
</dbReference>
<comment type="caution">
    <text evidence="1">The sequence shown here is derived from an EMBL/GenBank/DDBJ whole genome shotgun (WGS) entry which is preliminary data.</text>
</comment>
<gene>
    <name evidence="1" type="ORF">FTOL_00335</name>
</gene>
<dbReference type="AlphaFoldDB" id="A0AAE8SCJ5"/>
<evidence type="ECO:0000313" key="1">
    <source>
        <dbReference type="EMBL" id="SPJ70607.1"/>
    </source>
</evidence>
<name>A0AAE8SCJ5_9HYPO</name>
<accession>A0AAE8SCJ5</accession>
<reference evidence="1" key="1">
    <citation type="submission" date="2018-03" db="EMBL/GenBank/DDBJ databases">
        <authorList>
            <person name="Guldener U."/>
        </authorList>
    </citation>
    <scope>NUCLEOTIDE SEQUENCE</scope>
</reference>
<organism evidence="1 2">
    <name type="scientific">Fusarium torulosum</name>
    <dbReference type="NCBI Taxonomy" id="33205"/>
    <lineage>
        <taxon>Eukaryota</taxon>
        <taxon>Fungi</taxon>
        <taxon>Dikarya</taxon>
        <taxon>Ascomycota</taxon>
        <taxon>Pezizomycotina</taxon>
        <taxon>Sordariomycetes</taxon>
        <taxon>Hypocreomycetidae</taxon>
        <taxon>Hypocreales</taxon>
        <taxon>Nectriaceae</taxon>
        <taxon>Fusarium</taxon>
    </lineage>
</organism>
<evidence type="ECO:0000313" key="2">
    <source>
        <dbReference type="Proteomes" id="UP001187734"/>
    </source>
</evidence>
<protein>
    <submittedName>
        <fullName evidence="1">Uncharacterized protein</fullName>
    </submittedName>
</protein>
<keyword evidence="2" id="KW-1185">Reference proteome</keyword>